<reference evidence="1 2" key="1">
    <citation type="journal article" date="2015" name="Genome Announc.">
        <title>Complete genome sequences for 35 biothreat assay-relevant bacillus species.</title>
        <authorList>
            <person name="Johnson S.L."/>
            <person name="Daligault H.E."/>
            <person name="Davenport K.W."/>
            <person name="Jaissle J."/>
            <person name="Frey K.G."/>
            <person name="Ladner J.T."/>
            <person name="Broomall S.M."/>
            <person name="Bishop-Lilly K.A."/>
            <person name="Bruce D.C."/>
            <person name="Gibbons H.S."/>
            <person name="Coyne S.R."/>
            <person name="Lo C.C."/>
            <person name="Meincke L."/>
            <person name="Munk A.C."/>
            <person name="Koroleva G.I."/>
            <person name="Rosenzweig C.N."/>
            <person name="Palacios G.F."/>
            <person name="Redden C.L."/>
            <person name="Minogue T.D."/>
            <person name="Chain P.S."/>
        </authorList>
    </citation>
    <scope>NUCLEOTIDE SEQUENCE [LARGE SCALE GENOMIC DNA]</scope>
    <source>
        <strain evidence="2">ATCC 14581 / DSM 32 / JCM 2506 / NBRC 15308 / NCIMB 9376 / NCTC 10342 / NRRL B-14308 / VKM B-512</strain>
    </source>
</reference>
<proteinExistence type="predicted"/>
<sequence>MYDLNANSDISHTKLIIALKTAVRLITPA</sequence>
<accession>A0A0B6ARQ4</accession>
<organism evidence="1 2">
    <name type="scientific">Priestia megaterium (strain ATCC 14581 / DSM 32 / CCUG 1817 / JCM 2506 / NBRC 15308 / NCIMB 9376 / NCTC 10342 / NRRL B-14308 / VKM B-512 / Ford 19)</name>
    <name type="common">Bacillus megaterium</name>
    <dbReference type="NCBI Taxonomy" id="1348623"/>
    <lineage>
        <taxon>Bacteria</taxon>
        <taxon>Bacillati</taxon>
        <taxon>Bacillota</taxon>
        <taxon>Bacilli</taxon>
        <taxon>Bacillales</taxon>
        <taxon>Bacillaceae</taxon>
        <taxon>Priestia</taxon>
    </lineage>
</organism>
<dbReference type="KEGG" id="bmeg:BG04_4225"/>
<name>A0A0B6ARQ4_PRIM2</name>
<protein>
    <submittedName>
        <fullName evidence="1">Uncharacterized protein</fullName>
    </submittedName>
</protein>
<dbReference type="AlphaFoldDB" id="A0A0B6ARQ4"/>
<dbReference type="Proteomes" id="UP000031829">
    <property type="component" value="Chromosome"/>
</dbReference>
<gene>
    <name evidence="1" type="ORF">BG04_4225</name>
</gene>
<dbReference type="EMBL" id="CP009920">
    <property type="protein sequence ID" value="AJI23353.1"/>
    <property type="molecule type" value="Genomic_DNA"/>
</dbReference>
<evidence type="ECO:0000313" key="1">
    <source>
        <dbReference type="EMBL" id="AJI23353.1"/>
    </source>
</evidence>
<dbReference type="HOGENOM" id="CLU_3408686_0_0_9"/>
<evidence type="ECO:0000313" key="2">
    <source>
        <dbReference type="Proteomes" id="UP000031829"/>
    </source>
</evidence>